<sequence>MKKQFFKKITALTFSTFLIFAATGCSDDDSPTPENGTDPVVINFGLTMVSGAWPNQTSYIQGVTDLDFSTIGNENAAELTGNAGAVSYNGALYTSPFGAPATLVKHSFNDDGDTVEEERIVVPGANTFSTIYFESETIAYGSVAGGISKLIIFNPTTMRITDEVSLTTVTSRFSEATRTYYLDMMERDDKLFMGVHYENNFVPVNDSAYVAVIDLNNKTVDKVIADHRTGMVFGGQAANAGMIKTSNGDIYVQGLGGTTLNGGNSPSGLLKIPNGQTSFDPDYFMDMEDATGNVCYGIYQMPNGQSFTAKVEDENDFFEFQTGEPQFTYFEVDIENQTSLGAVPGLPTTYGSRRMIILPYTDQKLLFTTATNDENAVFSFDTTSNTSSKLFISSGGYITGLEDLNP</sequence>
<accession>A0A090WZR9</accession>
<dbReference type="Proteomes" id="UP000029643">
    <property type="component" value="Unassembled WGS sequence"/>
</dbReference>
<comment type="caution">
    <text evidence="2">The sequence shown here is derived from an EMBL/GenBank/DDBJ whole genome shotgun (WGS) entry which is preliminary data.</text>
</comment>
<keyword evidence="2" id="KW-0449">Lipoprotein</keyword>
<dbReference type="RefSeq" id="WP_052416547.1">
    <property type="nucleotide sequence ID" value="NZ_BBNU01000029.1"/>
</dbReference>
<dbReference type="STRING" id="221126.SAMN04489722_101225"/>
<evidence type="ECO:0000313" key="2">
    <source>
        <dbReference type="EMBL" id="GAL82446.1"/>
    </source>
</evidence>
<gene>
    <name evidence="2" type="ORF">JCM19274_2963</name>
</gene>
<dbReference type="PROSITE" id="PS51257">
    <property type="entry name" value="PROKAR_LIPOPROTEIN"/>
    <property type="match status" value="1"/>
</dbReference>
<evidence type="ECO:0000313" key="3">
    <source>
        <dbReference type="Proteomes" id="UP000029643"/>
    </source>
</evidence>
<name>A0A090WZR9_9FLAO</name>
<dbReference type="EMBL" id="BBNU01000029">
    <property type="protein sequence ID" value="GAL82446.1"/>
    <property type="molecule type" value="Genomic_DNA"/>
</dbReference>
<feature type="chain" id="PRO_5001868053" evidence="1">
    <location>
        <begin position="22"/>
        <end position="406"/>
    </location>
</feature>
<proteinExistence type="predicted"/>
<dbReference type="AlphaFoldDB" id="A0A090WZR9"/>
<organism evidence="2 3">
    <name type="scientific">Algibacter lectus</name>
    <dbReference type="NCBI Taxonomy" id="221126"/>
    <lineage>
        <taxon>Bacteria</taxon>
        <taxon>Pseudomonadati</taxon>
        <taxon>Bacteroidota</taxon>
        <taxon>Flavobacteriia</taxon>
        <taxon>Flavobacteriales</taxon>
        <taxon>Flavobacteriaceae</taxon>
        <taxon>Algibacter</taxon>
    </lineage>
</organism>
<feature type="signal peptide" evidence="1">
    <location>
        <begin position="1"/>
        <end position="21"/>
    </location>
</feature>
<keyword evidence="1" id="KW-0732">Signal</keyword>
<protein>
    <submittedName>
        <fullName evidence="2">Conserved hypothetical lipoprotein</fullName>
    </submittedName>
</protein>
<reference evidence="2 3" key="1">
    <citation type="journal article" date="2014" name="Genome Announc.">
        <title>Draft Genome Sequences of Marine Flavobacterium Algibacter lectus Strains SS8 and NR4.</title>
        <authorList>
            <person name="Takatani N."/>
            <person name="Nakanishi M."/>
            <person name="Meirelles P."/>
            <person name="Mino S."/>
            <person name="Suda W."/>
            <person name="Oshima K."/>
            <person name="Hattori M."/>
            <person name="Ohkuma M."/>
            <person name="Hosokawa M."/>
            <person name="Miyashita K."/>
            <person name="Thompson F.L."/>
            <person name="Niwa A."/>
            <person name="Sawabe T."/>
            <person name="Sawabe T."/>
        </authorList>
    </citation>
    <scope>NUCLEOTIDE SEQUENCE [LARGE SCALE GENOMIC DNA]</scope>
    <source>
        <strain evidence="3">JCM19274</strain>
    </source>
</reference>
<evidence type="ECO:0000256" key="1">
    <source>
        <dbReference type="SAM" id="SignalP"/>
    </source>
</evidence>